<accession>A0ABV7YL29</accession>
<dbReference type="RefSeq" id="WP_205116683.1">
    <property type="nucleotide sequence ID" value="NZ_JAFBCM010000001.1"/>
</dbReference>
<feature type="domain" description="Major facilitator superfamily (MFS) profile" evidence="7">
    <location>
        <begin position="172"/>
        <end position="419"/>
    </location>
</feature>
<feature type="transmembrane region" description="Helical" evidence="6">
    <location>
        <begin position="287"/>
        <end position="305"/>
    </location>
</feature>
<proteinExistence type="predicted"/>
<evidence type="ECO:0000256" key="3">
    <source>
        <dbReference type="ARBA" id="ARBA00022692"/>
    </source>
</evidence>
<feature type="transmembrane region" description="Helical" evidence="6">
    <location>
        <begin position="311"/>
        <end position="331"/>
    </location>
</feature>
<dbReference type="Pfam" id="PF07690">
    <property type="entry name" value="MFS_1"/>
    <property type="match status" value="1"/>
</dbReference>
<evidence type="ECO:0000313" key="9">
    <source>
        <dbReference type="Proteomes" id="UP001595699"/>
    </source>
</evidence>
<feature type="transmembrane region" description="Helical" evidence="6">
    <location>
        <begin position="21"/>
        <end position="43"/>
    </location>
</feature>
<dbReference type="PRINTS" id="PR01988">
    <property type="entry name" value="EXPORTERBACE"/>
</dbReference>
<keyword evidence="3 6" id="KW-0812">Transmembrane</keyword>
<evidence type="ECO:0000256" key="2">
    <source>
        <dbReference type="ARBA" id="ARBA00022475"/>
    </source>
</evidence>
<dbReference type="EMBL" id="JBHRZH010000041">
    <property type="protein sequence ID" value="MFC3765514.1"/>
    <property type="molecule type" value="Genomic_DNA"/>
</dbReference>
<evidence type="ECO:0000256" key="4">
    <source>
        <dbReference type="ARBA" id="ARBA00022989"/>
    </source>
</evidence>
<evidence type="ECO:0000259" key="7">
    <source>
        <dbReference type="PROSITE" id="PS50850"/>
    </source>
</evidence>
<evidence type="ECO:0000256" key="1">
    <source>
        <dbReference type="ARBA" id="ARBA00004651"/>
    </source>
</evidence>
<dbReference type="InterPro" id="IPR020846">
    <property type="entry name" value="MFS_dom"/>
</dbReference>
<feature type="transmembrane region" description="Helical" evidence="6">
    <location>
        <begin position="253"/>
        <end position="275"/>
    </location>
</feature>
<dbReference type="InterPro" id="IPR022324">
    <property type="entry name" value="Bacilysin_exporter_BacE_put"/>
</dbReference>
<dbReference type="Proteomes" id="UP001595699">
    <property type="component" value="Unassembled WGS sequence"/>
</dbReference>
<dbReference type="InterPro" id="IPR036259">
    <property type="entry name" value="MFS_trans_sf"/>
</dbReference>
<dbReference type="Gene3D" id="1.20.1250.20">
    <property type="entry name" value="MFS general substrate transporter like domains"/>
    <property type="match status" value="1"/>
</dbReference>
<feature type="transmembrane region" description="Helical" evidence="6">
    <location>
        <begin position="84"/>
        <end position="101"/>
    </location>
</feature>
<evidence type="ECO:0000313" key="8">
    <source>
        <dbReference type="EMBL" id="MFC3765514.1"/>
    </source>
</evidence>
<reference evidence="9" key="1">
    <citation type="journal article" date="2019" name="Int. J. Syst. Evol. Microbiol.">
        <title>The Global Catalogue of Microorganisms (GCM) 10K type strain sequencing project: providing services to taxonomists for standard genome sequencing and annotation.</title>
        <authorList>
            <consortium name="The Broad Institute Genomics Platform"/>
            <consortium name="The Broad Institute Genome Sequencing Center for Infectious Disease"/>
            <person name="Wu L."/>
            <person name="Ma J."/>
        </authorList>
    </citation>
    <scope>NUCLEOTIDE SEQUENCE [LARGE SCALE GENOMIC DNA]</scope>
    <source>
        <strain evidence="9">CGMCC 4.7241</strain>
    </source>
</reference>
<feature type="transmembrane region" description="Helical" evidence="6">
    <location>
        <begin position="352"/>
        <end position="372"/>
    </location>
</feature>
<dbReference type="PROSITE" id="PS50850">
    <property type="entry name" value="MFS"/>
    <property type="match status" value="1"/>
</dbReference>
<keyword evidence="2" id="KW-1003">Cell membrane</keyword>
<gene>
    <name evidence="8" type="ORF">ACFOUW_32100</name>
</gene>
<comment type="caution">
    <text evidence="8">The sequence shown here is derived from an EMBL/GenBank/DDBJ whole genome shotgun (WGS) entry which is preliminary data.</text>
</comment>
<name>A0ABV7YL29_9ACTN</name>
<feature type="transmembrane region" description="Helical" evidence="6">
    <location>
        <begin position="55"/>
        <end position="72"/>
    </location>
</feature>
<protein>
    <submittedName>
        <fullName evidence="8">MFS transporter</fullName>
    </submittedName>
</protein>
<dbReference type="CDD" id="cd06173">
    <property type="entry name" value="MFS_MefA_like"/>
    <property type="match status" value="1"/>
</dbReference>
<feature type="transmembrane region" description="Helical" evidence="6">
    <location>
        <begin position="378"/>
        <end position="397"/>
    </location>
</feature>
<feature type="transmembrane region" description="Helical" evidence="6">
    <location>
        <begin position="229"/>
        <end position="247"/>
    </location>
</feature>
<dbReference type="PANTHER" id="PTHR23513:SF6">
    <property type="entry name" value="MAJOR FACILITATOR SUPERFAMILY ASSOCIATED DOMAIN-CONTAINING PROTEIN"/>
    <property type="match status" value="1"/>
</dbReference>
<dbReference type="InterPro" id="IPR011701">
    <property type="entry name" value="MFS"/>
</dbReference>
<evidence type="ECO:0000256" key="5">
    <source>
        <dbReference type="ARBA" id="ARBA00023136"/>
    </source>
</evidence>
<dbReference type="SUPFAM" id="SSF103473">
    <property type="entry name" value="MFS general substrate transporter"/>
    <property type="match status" value="1"/>
</dbReference>
<evidence type="ECO:0000256" key="6">
    <source>
        <dbReference type="SAM" id="Phobius"/>
    </source>
</evidence>
<sequence length="419" mass="44829">MTTVRAWTDRNFRRLWVGSSASWFGAEIGELAIPLLALITLAATPAELGLLRTMQFLPFLLATLPLGVLVDRCRKRPLMIGADLGRFVLIGGIPVLIWVGAGHLELVYVFVFAAAMLTVLYQLSDFAFLPRVVTSERLLDANSKLTATQSAAEIGGKGLGGLLVQALTAPFAVLFNAVGYLVSAFAISRIDIDERIERKAGRSVWREVAEGLRIVLRNKYLRPLVSESTTYNLFFELFLVGLMVFAVRDLGMSAALIGLAFTIGAVGTFLGAWFGARVAGRFGYGRVLLVTFLVGNSASVLLLLMNDKGTAILILASVFFLMGLGTGIANVHATSLRQTVIPSALHGRVNAAYRMVSWGAVPIGASLGGLIATQFSPHTAMLVGALGIPLGTVWIAFSAIPKVRSIAEVQLGAESPPER</sequence>
<comment type="subcellular location">
    <subcellularLocation>
        <location evidence="1">Cell membrane</location>
        <topology evidence="1">Multi-pass membrane protein</topology>
    </subcellularLocation>
</comment>
<organism evidence="8 9">
    <name type="scientific">Tenggerimyces flavus</name>
    <dbReference type="NCBI Taxonomy" id="1708749"/>
    <lineage>
        <taxon>Bacteria</taxon>
        <taxon>Bacillati</taxon>
        <taxon>Actinomycetota</taxon>
        <taxon>Actinomycetes</taxon>
        <taxon>Propionibacteriales</taxon>
        <taxon>Nocardioidaceae</taxon>
        <taxon>Tenggerimyces</taxon>
    </lineage>
</organism>
<dbReference type="PANTHER" id="PTHR23513">
    <property type="entry name" value="INTEGRAL MEMBRANE EFFLUX PROTEIN-RELATED"/>
    <property type="match status" value="1"/>
</dbReference>
<keyword evidence="4 6" id="KW-1133">Transmembrane helix</keyword>
<keyword evidence="5 6" id="KW-0472">Membrane</keyword>
<keyword evidence="9" id="KW-1185">Reference proteome</keyword>